<evidence type="ECO:0000256" key="3">
    <source>
        <dbReference type="ARBA" id="ARBA00023237"/>
    </source>
</evidence>
<dbReference type="InterPro" id="IPR041544">
    <property type="entry name" value="MotY_N"/>
</dbReference>
<name>A0ABT2FGD6_9GAMM</name>
<dbReference type="PRINTS" id="PR01021">
    <property type="entry name" value="OMPADOMAIN"/>
</dbReference>
<dbReference type="EMBL" id="JAKOGG010000002">
    <property type="protein sequence ID" value="MCS4555374.1"/>
    <property type="molecule type" value="Genomic_DNA"/>
</dbReference>
<protein>
    <submittedName>
        <fullName evidence="7">OmpA family protein</fullName>
    </submittedName>
</protein>
<dbReference type="PROSITE" id="PS51123">
    <property type="entry name" value="OMPA_2"/>
    <property type="match status" value="1"/>
</dbReference>
<dbReference type="PANTHER" id="PTHR30329:SF21">
    <property type="entry name" value="LIPOPROTEIN YIAD-RELATED"/>
    <property type="match status" value="1"/>
</dbReference>
<evidence type="ECO:0000313" key="7">
    <source>
        <dbReference type="EMBL" id="MCS4555374.1"/>
    </source>
</evidence>
<feature type="domain" description="OmpA-like" evidence="6">
    <location>
        <begin position="170"/>
        <end position="287"/>
    </location>
</feature>
<organism evidence="7 8">
    <name type="scientific">Shewanella electrica</name>
    <dbReference type="NCBI Taxonomy" id="515560"/>
    <lineage>
        <taxon>Bacteria</taxon>
        <taxon>Pseudomonadati</taxon>
        <taxon>Pseudomonadota</taxon>
        <taxon>Gammaproteobacteria</taxon>
        <taxon>Alteromonadales</taxon>
        <taxon>Shewanellaceae</taxon>
        <taxon>Shewanella</taxon>
    </lineage>
</organism>
<dbReference type="Gene3D" id="2.60.40.2540">
    <property type="match status" value="1"/>
</dbReference>
<dbReference type="InterPro" id="IPR006665">
    <property type="entry name" value="OmpA-like"/>
</dbReference>
<reference evidence="8" key="2">
    <citation type="submission" date="2023-07" db="EMBL/GenBank/DDBJ databases">
        <title>Shewanella mangrovi sp. nov., an acetaldehyde- degrading bacterium isolated from mangrove sediment.</title>
        <authorList>
            <person name="Liu Y."/>
        </authorList>
    </citation>
    <scope>NUCLEOTIDE SEQUENCE [LARGE SCALE GENOMIC DNA]</scope>
    <source>
        <strain evidence="8">C32</strain>
    </source>
</reference>
<feature type="signal peptide" evidence="5">
    <location>
        <begin position="1"/>
        <end position="24"/>
    </location>
</feature>
<dbReference type="PANTHER" id="PTHR30329">
    <property type="entry name" value="STATOR ELEMENT OF FLAGELLAR MOTOR COMPLEX"/>
    <property type="match status" value="1"/>
</dbReference>
<keyword evidence="2 4" id="KW-0472">Membrane</keyword>
<evidence type="ECO:0000256" key="5">
    <source>
        <dbReference type="SAM" id="SignalP"/>
    </source>
</evidence>
<evidence type="ECO:0000259" key="6">
    <source>
        <dbReference type="PROSITE" id="PS51123"/>
    </source>
</evidence>
<dbReference type="Pfam" id="PF00691">
    <property type="entry name" value="OmpA"/>
    <property type="match status" value="1"/>
</dbReference>
<evidence type="ECO:0000256" key="1">
    <source>
        <dbReference type="ARBA" id="ARBA00004442"/>
    </source>
</evidence>
<keyword evidence="3" id="KW-0998">Cell outer membrane</keyword>
<comment type="subcellular location">
    <subcellularLocation>
        <location evidence="1">Cell outer membrane</location>
    </subcellularLocation>
</comment>
<evidence type="ECO:0000313" key="8">
    <source>
        <dbReference type="Proteomes" id="UP001201549"/>
    </source>
</evidence>
<evidence type="ECO:0000256" key="2">
    <source>
        <dbReference type="ARBA" id="ARBA00023136"/>
    </source>
</evidence>
<comment type="caution">
    <text evidence="7">The sequence shown here is derived from an EMBL/GenBank/DDBJ whole genome shotgun (WGS) entry which is preliminary data.</text>
</comment>
<dbReference type="CDD" id="cd07185">
    <property type="entry name" value="OmpA_C-like"/>
    <property type="match status" value="1"/>
</dbReference>
<reference evidence="7 8" key="1">
    <citation type="submission" date="2022-02" db="EMBL/GenBank/DDBJ databases">
        <authorList>
            <person name="Zhuang L."/>
        </authorList>
    </citation>
    <scope>NUCLEOTIDE SEQUENCE [LARGE SCALE GENOMIC DNA]</scope>
    <source>
        <strain evidence="7 8">C32</strain>
    </source>
</reference>
<dbReference type="RefSeq" id="WP_238894781.1">
    <property type="nucleotide sequence ID" value="NZ_JAKOGG010000002.1"/>
</dbReference>
<dbReference type="InterPro" id="IPR006664">
    <property type="entry name" value="OMP_bac"/>
</dbReference>
<proteinExistence type="predicted"/>
<feature type="chain" id="PRO_5046546710" evidence="5">
    <location>
        <begin position="25"/>
        <end position="289"/>
    </location>
</feature>
<dbReference type="Pfam" id="PF18393">
    <property type="entry name" value="MotY_N"/>
    <property type="match status" value="1"/>
</dbReference>
<keyword evidence="5" id="KW-0732">Signal</keyword>
<evidence type="ECO:0000256" key="4">
    <source>
        <dbReference type="PROSITE-ProRule" id="PRU00473"/>
    </source>
</evidence>
<dbReference type="InterPro" id="IPR050330">
    <property type="entry name" value="Bact_OuterMem_StrucFunc"/>
</dbReference>
<dbReference type="InterPro" id="IPR036737">
    <property type="entry name" value="OmpA-like_sf"/>
</dbReference>
<keyword evidence="8" id="KW-1185">Reference proteome</keyword>
<dbReference type="Proteomes" id="UP001201549">
    <property type="component" value="Unassembled WGS sequence"/>
</dbReference>
<dbReference type="SUPFAM" id="SSF103088">
    <property type="entry name" value="OmpA-like"/>
    <property type="match status" value="1"/>
</dbReference>
<dbReference type="Gene3D" id="3.30.1330.60">
    <property type="entry name" value="OmpA-like domain"/>
    <property type="match status" value="1"/>
</dbReference>
<gene>
    <name evidence="7" type="ORF">L9G74_02880</name>
</gene>
<sequence length="289" mass="32165">MLVAKLSCVGCFLVSFALVSPLQAAEQWKQAYENGAWNIKQSNFECRLSQRLVGVAEVSLQREPEHATKLILALEHPDAAATQAAVRIQNADWKKDVDRVNPTLASGQFVDSKVEFFDIGSEVLDAIAAGDWLSFAYLQHEQHKNVVFTNTRGADAVIQFRQCLSAMAPISWTTARESEFYFSTGKSTISSAQDLALLQNIVRYISLDRNVTKVLIDGYTDNVGNNTANRVLSQQRADDVASRLVEYGMDSSLLEVRAHGSRYPVINNKTLEQGLNRRVTVRLIRKNNG</sequence>
<accession>A0ABT2FGD6</accession>